<dbReference type="PANTHER" id="PTHR42738">
    <property type="entry name" value="HYDROXYMETHYLGLUTARYL-COA LYASE"/>
    <property type="match status" value="1"/>
</dbReference>
<evidence type="ECO:0000256" key="1">
    <source>
        <dbReference type="ARBA" id="ARBA00009405"/>
    </source>
</evidence>
<dbReference type="PANTHER" id="PTHR42738:SF7">
    <property type="entry name" value="HYDROXYMETHYLGLUTARYL-COA LYASE"/>
    <property type="match status" value="1"/>
</dbReference>
<evidence type="ECO:0000313" key="6">
    <source>
        <dbReference type="EMBL" id="QHS84356.1"/>
    </source>
</evidence>
<keyword evidence="4" id="KW-0456">Lyase</keyword>
<dbReference type="GO" id="GO:0006552">
    <property type="term" value="P:L-leucine catabolic process"/>
    <property type="evidence" value="ECO:0007669"/>
    <property type="project" value="TreeGrafter"/>
</dbReference>
<evidence type="ECO:0000256" key="4">
    <source>
        <dbReference type="ARBA" id="ARBA00023239"/>
    </source>
</evidence>
<dbReference type="InterPro" id="IPR002034">
    <property type="entry name" value="AIPM/Hcit_synth_CS"/>
</dbReference>
<dbReference type="AlphaFoldDB" id="A0A6C0AXV9"/>
<proteinExistence type="inferred from homology"/>
<accession>A0A6C0AXV9</accession>
<dbReference type="Pfam" id="PF00682">
    <property type="entry name" value="HMGL-like"/>
    <property type="match status" value="1"/>
</dbReference>
<evidence type="ECO:0000256" key="3">
    <source>
        <dbReference type="ARBA" id="ARBA00022723"/>
    </source>
</evidence>
<dbReference type="GO" id="GO:0046951">
    <property type="term" value="P:ketone body biosynthetic process"/>
    <property type="evidence" value="ECO:0007669"/>
    <property type="project" value="TreeGrafter"/>
</dbReference>
<reference evidence="6" key="1">
    <citation type="journal article" date="2020" name="Nature">
        <title>Giant virus diversity and host interactions through global metagenomics.</title>
        <authorList>
            <person name="Schulz F."/>
            <person name="Roux S."/>
            <person name="Paez-Espino D."/>
            <person name="Jungbluth S."/>
            <person name="Walsh D.A."/>
            <person name="Denef V.J."/>
            <person name="McMahon K.D."/>
            <person name="Konstantinidis K.T."/>
            <person name="Eloe-Fadrosh E.A."/>
            <person name="Kyrpides N.C."/>
            <person name="Woyke T."/>
        </authorList>
    </citation>
    <scope>NUCLEOTIDE SEQUENCE</scope>
    <source>
        <strain evidence="6">GVMAG-S-ERX555965-48</strain>
    </source>
</reference>
<protein>
    <recommendedName>
        <fullName evidence="5">Pyruvate carboxyltransferase domain-containing protein</fullName>
    </recommendedName>
</protein>
<dbReference type="Gene3D" id="3.20.20.70">
    <property type="entry name" value="Aldolase class I"/>
    <property type="match status" value="1"/>
</dbReference>
<dbReference type="SUPFAM" id="SSF51569">
    <property type="entry name" value="Aldolase"/>
    <property type="match status" value="1"/>
</dbReference>
<dbReference type="GO" id="GO:0046872">
    <property type="term" value="F:metal ion binding"/>
    <property type="evidence" value="ECO:0007669"/>
    <property type="project" value="UniProtKB-KW"/>
</dbReference>
<dbReference type="EMBL" id="MN738784">
    <property type="protein sequence ID" value="QHS84356.1"/>
    <property type="molecule type" value="Genomic_DNA"/>
</dbReference>
<evidence type="ECO:0000256" key="2">
    <source>
        <dbReference type="ARBA" id="ARBA00022679"/>
    </source>
</evidence>
<feature type="domain" description="Pyruvate carboxyltransferase" evidence="5">
    <location>
        <begin position="13"/>
        <end position="220"/>
    </location>
</feature>
<comment type="similarity">
    <text evidence="1">Belongs to the HMG-CoA lyase family.</text>
</comment>
<dbReference type="InterPro" id="IPR043594">
    <property type="entry name" value="HMGL"/>
</dbReference>
<dbReference type="GO" id="GO:0046912">
    <property type="term" value="F:acyltransferase activity, acyl groups converted into alkyl on transfer"/>
    <property type="evidence" value="ECO:0007669"/>
    <property type="project" value="InterPro"/>
</dbReference>
<organism evidence="6">
    <name type="scientific">viral metagenome</name>
    <dbReference type="NCBI Taxonomy" id="1070528"/>
    <lineage>
        <taxon>unclassified sequences</taxon>
        <taxon>metagenomes</taxon>
        <taxon>organismal metagenomes</taxon>
    </lineage>
</organism>
<dbReference type="InterPro" id="IPR013785">
    <property type="entry name" value="Aldolase_TIM"/>
</dbReference>
<name>A0A6C0AXV9_9ZZZZ</name>
<keyword evidence="3" id="KW-0479">Metal-binding</keyword>
<sequence length="274" mass="31862">MSHSSTHSLPRFLKLFDVSLRDGLQTWKRIPSLDEKKNILRNIANIKNVKNVEVGSLVSSKIYPQFNDSIELYHYTYKTYRHLTPYLLVPNLKMHQRALFNRICNMSFITSVSNDFQLKNTKMTLEETKKQLKEMIDITPGYKKIYISCVNECPINGIINNDKIIQEILQYIKLPVQEICISDTCGTLTKDTTEEILDILLPIMQLNGISIDKLSLHLHRNKNFNETKNIINHCLNRYINKFDVSYLESGGCSVTMNNNKINNNLHYNDFDIIL</sequence>
<dbReference type="GO" id="GO:0004419">
    <property type="term" value="F:hydroxymethylglutaryl-CoA lyase activity"/>
    <property type="evidence" value="ECO:0007669"/>
    <property type="project" value="TreeGrafter"/>
</dbReference>
<evidence type="ECO:0000259" key="5">
    <source>
        <dbReference type="Pfam" id="PF00682"/>
    </source>
</evidence>
<dbReference type="InterPro" id="IPR000891">
    <property type="entry name" value="PYR_CT"/>
</dbReference>
<dbReference type="PROSITE" id="PS00815">
    <property type="entry name" value="AIPM_HOMOCIT_SYNTH_1"/>
    <property type="match status" value="1"/>
</dbReference>
<keyword evidence="2" id="KW-0808">Transferase</keyword>